<keyword evidence="3" id="KW-1185">Reference proteome</keyword>
<organism evidence="2 3">
    <name type="scientific">Xanthomonas protegens</name>
    <dbReference type="NCBI Taxonomy" id="3380705"/>
    <lineage>
        <taxon>Bacteria</taxon>
        <taxon>Pseudomonadati</taxon>
        <taxon>Pseudomonadota</taxon>
        <taxon>Gammaproteobacteria</taxon>
        <taxon>Lysobacterales</taxon>
        <taxon>Lysobacteraceae</taxon>
        <taxon>Xanthomonas</taxon>
    </lineage>
</organism>
<dbReference type="EMBL" id="JAQJCQ010000003">
    <property type="protein sequence ID" value="MEL4890996.1"/>
    <property type="molecule type" value="Genomic_DNA"/>
</dbReference>
<sequence length="181" mass="19840">MNPAGIPYLYVAFDTKTALREIGEPTAKTEATFMATFELTEPLLVIDLTRLPPPPSVFDLENKDEREKLLFARGFVDAISKPVIKNGQERVEYVPSQVVCEYLAQVFKPREKASLGGLIFPSSVREGGRNLVVFPRATRPRSMTATGTPFGIAVRSGIGVHSVVSGGTKSRVRQASPFQPF</sequence>
<gene>
    <name evidence="2" type="ORF">PIQ37_06135</name>
</gene>
<dbReference type="Proteomes" id="UP001486626">
    <property type="component" value="Unassembled WGS sequence"/>
</dbReference>
<name>A0ABU9L8H3_9XANT</name>
<reference evidence="2 3" key="1">
    <citation type="journal article" date="2024" name="FEMS Microbiol. Lett.">
        <title>Xanthomonas protegens sp. nov., a novel rice seed-associated bacterium, provides in vivo protection against X. oryzae pv. oryzae, the bacterial leaf blight pathogen.</title>
        <authorList>
            <person name="Rana R."/>
            <person name="Sharma A."/>
            <person name="Madhavan V.N."/>
            <person name="Korpole S."/>
            <person name="Sonti R.V."/>
            <person name="Patel H.K."/>
            <person name="Patil P.B."/>
        </authorList>
    </citation>
    <scope>NUCLEOTIDE SEQUENCE [LARGE SCALE GENOMIC DNA]</scope>
    <source>
        <strain evidence="2 3">PPL118</strain>
    </source>
</reference>
<comment type="caution">
    <text evidence="2">The sequence shown here is derived from an EMBL/GenBank/DDBJ whole genome shotgun (WGS) entry which is preliminary data.</text>
</comment>
<protein>
    <submittedName>
        <fullName evidence="2">RES family NAD+ phosphorylase</fullName>
    </submittedName>
</protein>
<accession>A0ABU9L8H3</accession>
<dbReference type="RefSeq" id="WP_342072774.1">
    <property type="nucleotide sequence ID" value="NZ_JAQJCQ010000003.1"/>
</dbReference>
<evidence type="ECO:0000313" key="3">
    <source>
        <dbReference type="Proteomes" id="UP001486626"/>
    </source>
</evidence>
<feature type="domain" description="RES" evidence="1">
    <location>
        <begin position="1"/>
        <end position="137"/>
    </location>
</feature>
<proteinExistence type="predicted"/>
<evidence type="ECO:0000259" key="1">
    <source>
        <dbReference type="Pfam" id="PF08808"/>
    </source>
</evidence>
<evidence type="ECO:0000313" key="2">
    <source>
        <dbReference type="EMBL" id="MEL4890996.1"/>
    </source>
</evidence>
<dbReference type="Pfam" id="PF08808">
    <property type="entry name" value="RES"/>
    <property type="match status" value="1"/>
</dbReference>
<dbReference type="InterPro" id="IPR014914">
    <property type="entry name" value="RES_dom"/>
</dbReference>